<name>A0A9D2Q4E0_9FIRM</name>
<proteinExistence type="predicted"/>
<dbReference type="Pfam" id="PF02661">
    <property type="entry name" value="Fic"/>
    <property type="match status" value="1"/>
</dbReference>
<dbReference type="Gene3D" id="1.10.3290.10">
    <property type="entry name" value="Fido-like domain"/>
    <property type="match status" value="1"/>
</dbReference>
<evidence type="ECO:0000256" key="2">
    <source>
        <dbReference type="PIRSR" id="PIRSR640198-2"/>
    </source>
</evidence>
<dbReference type="SUPFAM" id="SSF140931">
    <property type="entry name" value="Fic-like"/>
    <property type="match status" value="1"/>
</dbReference>
<keyword evidence="2" id="KW-0067">ATP-binding</keyword>
<dbReference type="PANTHER" id="PTHR13504">
    <property type="entry name" value="FIDO DOMAIN-CONTAINING PROTEIN DDB_G0283145"/>
    <property type="match status" value="1"/>
</dbReference>
<dbReference type="InterPro" id="IPR036597">
    <property type="entry name" value="Fido-like_dom_sf"/>
</dbReference>
<dbReference type="GO" id="GO:0005524">
    <property type="term" value="F:ATP binding"/>
    <property type="evidence" value="ECO:0007669"/>
    <property type="project" value="UniProtKB-KW"/>
</dbReference>
<feature type="binding site" evidence="2">
    <location>
        <begin position="211"/>
        <end position="212"/>
    </location>
    <ligand>
        <name>ATP</name>
        <dbReference type="ChEBI" id="CHEBI:30616"/>
    </ligand>
</feature>
<feature type="domain" description="Fido" evidence="4">
    <location>
        <begin position="91"/>
        <end position="233"/>
    </location>
</feature>
<dbReference type="AlphaFoldDB" id="A0A9D2Q4E0"/>
<accession>A0A9D2Q4E0</accession>
<evidence type="ECO:0000256" key="3">
    <source>
        <dbReference type="PIRSR" id="PIRSR640198-3"/>
    </source>
</evidence>
<dbReference type="Proteomes" id="UP000823918">
    <property type="component" value="Unassembled WGS sequence"/>
</dbReference>
<feature type="site" description="Important for autoinhibition of adenylyltransferase activity" evidence="3">
    <location>
        <position position="40"/>
    </location>
</feature>
<evidence type="ECO:0000259" key="4">
    <source>
        <dbReference type="PROSITE" id="PS51459"/>
    </source>
</evidence>
<protein>
    <submittedName>
        <fullName evidence="5">Fic family protein</fullName>
    </submittedName>
</protein>
<gene>
    <name evidence="5" type="ORF">H9698_02875</name>
</gene>
<feature type="binding site" evidence="2">
    <location>
        <begin position="179"/>
        <end position="186"/>
    </location>
    <ligand>
        <name>ATP</name>
        <dbReference type="ChEBI" id="CHEBI:30616"/>
    </ligand>
</feature>
<dbReference type="InterPro" id="IPR003812">
    <property type="entry name" value="Fido"/>
</dbReference>
<evidence type="ECO:0000313" key="6">
    <source>
        <dbReference type="Proteomes" id="UP000823918"/>
    </source>
</evidence>
<evidence type="ECO:0000313" key="5">
    <source>
        <dbReference type="EMBL" id="HJC71723.1"/>
    </source>
</evidence>
<keyword evidence="2" id="KW-0547">Nucleotide-binding</keyword>
<evidence type="ECO:0000256" key="1">
    <source>
        <dbReference type="PIRSR" id="PIRSR640198-1"/>
    </source>
</evidence>
<feature type="active site" evidence="1">
    <location>
        <position position="175"/>
    </location>
</feature>
<comment type="caution">
    <text evidence="5">The sequence shown here is derived from an EMBL/GenBank/DDBJ whole genome shotgun (WGS) entry which is preliminary data.</text>
</comment>
<dbReference type="EMBL" id="DWWA01000017">
    <property type="protein sequence ID" value="HJC71723.1"/>
    <property type="molecule type" value="Genomic_DNA"/>
</dbReference>
<organism evidence="5 6">
    <name type="scientific">Candidatus Ruthenibacterium merdavium</name>
    <dbReference type="NCBI Taxonomy" id="2838752"/>
    <lineage>
        <taxon>Bacteria</taxon>
        <taxon>Bacillati</taxon>
        <taxon>Bacillota</taxon>
        <taxon>Clostridia</taxon>
        <taxon>Eubacteriales</taxon>
        <taxon>Oscillospiraceae</taxon>
        <taxon>Ruthenibacterium</taxon>
    </lineage>
</organism>
<sequence length="251" mass="28979">MEYEAVVQRWRQMNVTGKEDLQQVLSQYAADFAYHSGKIENASVCWQDVQQIFQTGQAQCSDADARTLLEIQNAKKAHAWMLDAWEQKRPITQDFVKELHKTLMQEVYDEAKTARGERPGAYKLHDYVVGKNETGALPEDVAPEMQELLEEVQSVASQHIFIAAAYLHAKLENIHPFADGNGRTGRLLMNYFLLYNNHPPLIVHEQSRTEYYAALTQFDEHLQLSGLKDYFKKQLVQTWETYFSLADSAFR</sequence>
<dbReference type="InterPro" id="IPR040198">
    <property type="entry name" value="Fido_containing"/>
</dbReference>
<dbReference type="PROSITE" id="PS51459">
    <property type="entry name" value="FIDO"/>
    <property type="match status" value="1"/>
</dbReference>
<reference evidence="5" key="1">
    <citation type="journal article" date="2021" name="PeerJ">
        <title>Extensive microbial diversity within the chicken gut microbiome revealed by metagenomics and culture.</title>
        <authorList>
            <person name="Gilroy R."/>
            <person name="Ravi A."/>
            <person name="Getino M."/>
            <person name="Pursley I."/>
            <person name="Horton D.L."/>
            <person name="Alikhan N.F."/>
            <person name="Baker D."/>
            <person name="Gharbi K."/>
            <person name="Hall N."/>
            <person name="Watson M."/>
            <person name="Adriaenssens E.M."/>
            <person name="Foster-Nyarko E."/>
            <person name="Jarju S."/>
            <person name="Secka A."/>
            <person name="Antonio M."/>
            <person name="Oren A."/>
            <person name="Chaudhuri R.R."/>
            <person name="La Ragione R."/>
            <person name="Hildebrand F."/>
            <person name="Pallen M.J."/>
        </authorList>
    </citation>
    <scope>NUCLEOTIDE SEQUENCE</scope>
    <source>
        <strain evidence="5">5933</strain>
    </source>
</reference>
<reference evidence="5" key="2">
    <citation type="submission" date="2021-04" db="EMBL/GenBank/DDBJ databases">
        <authorList>
            <person name="Gilroy R."/>
        </authorList>
    </citation>
    <scope>NUCLEOTIDE SEQUENCE</scope>
    <source>
        <strain evidence="5">5933</strain>
    </source>
</reference>
<dbReference type="PANTHER" id="PTHR13504:SF38">
    <property type="entry name" value="FIDO DOMAIN-CONTAINING PROTEIN"/>
    <property type="match status" value="1"/>
</dbReference>